<dbReference type="SUPFAM" id="SSF50729">
    <property type="entry name" value="PH domain-like"/>
    <property type="match status" value="1"/>
</dbReference>
<dbReference type="Gene3D" id="2.30.29.30">
    <property type="entry name" value="Pleckstrin-homology domain (PH domain)/Phosphotyrosine-binding domain (PTB)"/>
    <property type="match status" value="1"/>
</dbReference>
<gene>
    <name evidence="3" type="ORF">POBO1169_LOCUS7716</name>
</gene>
<dbReference type="PANTHER" id="PTHR43358:SF4">
    <property type="entry name" value="ALPHA_BETA HYDROLASE FOLD-1 DOMAIN-CONTAINING PROTEIN"/>
    <property type="match status" value="1"/>
</dbReference>
<reference evidence="3" key="1">
    <citation type="submission" date="2021-01" db="EMBL/GenBank/DDBJ databases">
        <authorList>
            <person name="Corre E."/>
            <person name="Pelletier E."/>
            <person name="Niang G."/>
            <person name="Scheremetjew M."/>
            <person name="Finn R."/>
            <person name="Kale V."/>
            <person name="Holt S."/>
            <person name="Cochrane G."/>
            <person name="Meng A."/>
            <person name="Brown T."/>
            <person name="Cohen L."/>
        </authorList>
    </citation>
    <scope>NUCLEOTIDE SEQUENCE</scope>
    <source>
        <strain evidence="3">CCMP722</strain>
    </source>
</reference>
<protein>
    <recommendedName>
        <fullName evidence="2">PH domain-containing protein</fullName>
    </recommendedName>
</protein>
<dbReference type="SUPFAM" id="SSF53474">
    <property type="entry name" value="alpha/beta-Hydrolases"/>
    <property type="match status" value="1"/>
</dbReference>
<evidence type="ECO:0000259" key="2">
    <source>
        <dbReference type="SMART" id="SM00233"/>
    </source>
</evidence>
<dbReference type="Pfam" id="PF12146">
    <property type="entry name" value="Hydrolase_4"/>
    <property type="match status" value="1"/>
</dbReference>
<dbReference type="EMBL" id="HBFA01014937">
    <property type="protein sequence ID" value="CAD8664167.1"/>
    <property type="molecule type" value="Transcribed_RNA"/>
</dbReference>
<dbReference type="InterPro" id="IPR011993">
    <property type="entry name" value="PH-like_dom_sf"/>
</dbReference>
<sequence length="635" mass="71703">MKASDSQWLLDCEVDEEWCGADLNDEWPKREGWIRVISFSWWERNRRLYFVLDGNDYVLRYYTDETQKTLVGTVTLHPHHCDLHADVYNQLDLKTKNNIIRLRFVSIEEQQSWWATMLQTQVSSRKYKCRVDENEERPWNWSLCACGERSGKSSPKEIKEEVKFEEKKVVGKTPGGRPIITDNKGNTWTESKHLHTARGAYQEVLKALIRPKRAKYTAKDLGPAEFTFRGETYVRKDFTVKNPRKMVLQCSRWVLKSTLEEEEDISINDIFVAFHITDPKPVKQRPCVVYLHGNASCRIEALQILVFCLHLGLDLVTMDMSGSGLSEGEFVSLGYYEEDDVRVVCDYLRAKLGISQIALWGRSMGAVTAALYITTRDPTIECAILDSPFTSLTELCVELVKKQTSTVPSWVVRAALQMVKRSVKYRAHFNLSAINPLAKMSNCYTPILFVHGQRDLFIHMHHSEDLFKAAKGPKEIVLDPGTHSNIRAIPVFHAAQDMLTKHMGLMPREHLYRNPYATLPWKMGALNMHAKRSGGGTRGRRPSASSSELSDMFSTPMAESTPMTSPPLSPTSRANGEPSDASSAEFVAGMSAERQEEVEGAVRALGAALGVDVNDQEKGKGKGRASDVEDPLVAH</sequence>
<dbReference type="InterPro" id="IPR029058">
    <property type="entry name" value="AB_hydrolase_fold"/>
</dbReference>
<dbReference type="InterPro" id="IPR001849">
    <property type="entry name" value="PH_domain"/>
</dbReference>
<proteinExistence type="predicted"/>
<evidence type="ECO:0000256" key="1">
    <source>
        <dbReference type="SAM" id="MobiDB-lite"/>
    </source>
</evidence>
<feature type="domain" description="PH" evidence="2">
    <location>
        <begin position="28"/>
        <end position="124"/>
    </location>
</feature>
<organism evidence="3">
    <name type="scientific">Pyramimonas obovata</name>
    <dbReference type="NCBI Taxonomy" id="1411642"/>
    <lineage>
        <taxon>Eukaryota</taxon>
        <taxon>Viridiplantae</taxon>
        <taxon>Chlorophyta</taxon>
        <taxon>Pyramimonadophyceae</taxon>
        <taxon>Pyramimonadales</taxon>
        <taxon>Pyramimonadaceae</taxon>
        <taxon>Pyramimonas</taxon>
        <taxon>Pyramimonas incertae sedis</taxon>
    </lineage>
</organism>
<evidence type="ECO:0000313" key="3">
    <source>
        <dbReference type="EMBL" id="CAD8664167.1"/>
    </source>
</evidence>
<dbReference type="Gene3D" id="3.40.50.1820">
    <property type="entry name" value="alpha/beta hydrolase"/>
    <property type="match status" value="1"/>
</dbReference>
<dbReference type="AlphaFoldDB" id="A0A7S0R1L5"/>
<feature type="compositionally biased region" description="Basic and acidic residues" evidence="1">
    <location>
        <begin position="615"/>
        <end position="627"/>
    </location>
</feature>
<dbReference type="InterPro" id="IPR022742">
    <property type="entry name" value="Hydrolase_4"/>
</dbReference>
<name>A0A7S0R1L5_9CHLO</name>
<dbReference type="SMART" id="SM00233">
    <property type="entry name" value="PH"/>
    <property type="match status" value="1"/>
</dbReference>
<feature type="compositionally biased region" description="Low complexity" evidence="1">
    <location>
        <begin position="601"/>
        <end position="611"/>
    </location>
</feature>
<dbReference type="PANTHER" id="PTHR43358">
    <property type="entry name" value="ALPHA/BETA-HYDROLASE"/>
    <property type="match status" value="1"/>
</dbReference>
<feature type="region of interest" description="Disordered" evidence="1">
    <location>
        <begin position="530"/>
        <end position="635"/>
    </location>
</feature>
<accession>A0A7S0R1L5</accession>
<dbReference type="InterPro" id="IPR052920">
    <property type="entry name" value="DNA-binding_regulatory"/>
</dbReference>